<reference evidence="3 4" key="2">
    <citation type="submission" date="2025-04" db="UniProtKB">
        <authorList>
            <consortium name="RefSeq"/>
        </authorList>
    </citation>
    <scope>IDENTIFICATION</scope>
    <source>
        <tissue evidence="3 4">Leaf</tissue>
    </source>
</reference>
<proteinExistence type="predicted"/>
<dbReference type="RefSeq" id="XP_031406660.1">
    <property type="nucleotide sequence ID" value="XM_031550800.1"/>
</dbReference>
<protein>
    <submittedName>
        <fullName evidence="3 4">UPF0481 protein At3g47200-like isoform X1</fullName>
    </submittedName>
</protein>
<dbReference type="Proteomes" id="UP000515151">
    <property type="component" value="Chromosome 7"/>
</dbReference>
<accession>A0A6P8BXK4</accession>
<keyword evidence="2" id="KW-1185">Reference proteome</keyword>
<evidence type="ECO:0000313" key="3">
    <source>
        <dbReference type="RefSeq" id="XP_031375782.1"/>
    </source>
</evidence>
<reference evidence="2" key="1">
    <citation type="journal article" date="2020" name="Plant Biotechnol. J.">
        <title>The pomegranate (Punica granatum L.) draft genome dissects genetic divergence between soft- and hard-seeded cultivars.</title>
        <authorList>
            <person name="Luo X."/>
            <person name="Li H."/>
            <person name="Wu Z."/>
            <person name="Yao W."/>
            <person name="Zhao P."/>
            <person name="Cao D."/>
            <person name="Yu H."/>
            <person name="Li K."/>
            <person name="Poudel K."/>
            <person name="Zhao D."/>
            <person name="Zhang F."/>
            <person name="Xia X."/>
            <person name="Chen L."/>
            <person name="Wang Q."/>
            <person name="Jing D."/>
            <person name="Cao S."/>
        </authorList>
    </citation>
    <scope>NUCLEOTIDE SEQUENCE [LARGE SCALE GENOMIC DNA]</scope>
</reference>
<feature type="transmembrane region" description="Helical" evidence="1">
    <location>
        <begin position="470"/>
        <end position="494"/>
    </location>
</feature>
<dbReference type="InterPro" id="IPR004158">
    <property type="entry name" value="DUF247_pln"/>
</dbReference>
<dbReference type="OrthoDB" id="591587at2759"/>
<dbReference type="AlphaFoldDB" id="A0A6P8BXK4"/>
<keyword evidence="1" id="KW-0472">Membrane</keyword>
<dbReference type="GeneID" id="116190256"/>
<keyword evidence="1" id="KW-1133">Transmembrane helix</keyword>
<dbReference type="Pfam" id="PF03140">
    <property type="entry name" value="DUF247"/>
    <property type="match status" value="1"/>
</dbReference>
<evidence type="ECO:0000256" key="1">
    <source>
        <dbReference type="SAM" id="Phobius"/>
    </source>
</evidence>
<name>A0A6P8BXK4_PUNGR</name>
<dbReference type="PANTHER" id="PTHR31170:SF17">
    <property type="match status" value="1"/>
</dbReference>
<sequence>MKTTRRGENMEEISINIIEKLGQLPPAKPTSYIFKVHHELRAANKELYEPVLLSIGPYYHDKRKSQLQYMEQHKLRYLNDLLKRKEEQGFVTGFYQVRECLGVLEELEDEARGYYADPVALEKNVFLEMLLLDGCFIIELFRKATWKRERETDPLLKAGWVRLSLRRDLMLLENQIPFFVLERLHSMIGDLPGPLYLIRRALRYLPVYGYLRSDVGLLERKNAVQSINNLLSPKSTFGGRRLNREKLRDIKHILDLVRKFMLVEEILEMKAESVSHPQQGQSIKKYILDLVRKFRLVKEILEILQRQRASTESTSVRIKKYKYSATELRDLGVRFNGAKKSKFYDITFENGLLDIPLIQIDDATEGRFRNLIAYEEHCVGENKYVGDYMSFMDGLVNTPKDVELLRHYGIIESFMGDDEVIATMFNNMCKHRILSSSYYAQIVDKLTKHCSKKRHVWMAMLRRNHLSSPWAILSVLAALILLILTITQTVYTVLSFYNSN</sequence>
<gene>
    <name evidence="3" type="primary">LOC116190256</name>
    <name evidence="4" type="synonym">LOC116215189</name>
</gene>
<evidence type="ECO:0000313" key="2">
    <source>
        <dbReference type="Proteomes" id="UP000515151"/>
    </source>
</evidence>
<dbReference type="PANTHER" id="PTHR31170">
    <property type="entry name" value="BNAC04G53230D PROTEIN"/>
    <property type="match status" value="1"/>
</dbReference>
<dbReference type="RefSeq" id="XP_031375782.1">
    <property type="nucleotide sequence ID" value="XM_031519922.1"/>
</dbReference>
<organism evidence="2 3">
    <name type="scientific">Punica granatum</name>
    <name type="common">Pomegranate</name>
    <dbReference type="NCBI Taxonomy" id="22663"/>
    <lineage>
        <taxon>Eukaryota</taxon>
        <taxon>Viridiplantae</taxon>
        <taxon>Streptophyta</taxon>
        <taxon>Embryophyta</taxon>
        <taxon>Tracheophyta</taxon>
        <taxon>Spermatophyta</taxon>
        <taxon>Magnoliopsida</taxon>
        <taxon>eudicotyledons</taxon>
        <taxon>Gunneridae</taxon>
        <taxon>Pentapetalae</taxon>
        <taxon>rosids</taxon>
        <taxon>malvids</taxon>
        <taxon>Myrtales</taxon>
        <taxon>Lythraceae</taxon>
        <taxon>Punica</taxon>
    </lineage>
</organism>
<evidence type="ECO:0000313" key="4">
    <source>
        <dbReference type="RefSeq" id="XP_031406660.1"/>
    </source>
</evidence>
<keyword evidence="1" id="KW-0812">Transmembrane</keyword>